<comment type="similarity">
    <text evidence="2">Belongs to the mycobacterial A85 antigen family.</text>
</comment>
<dbReference type="GO" id="GO:0004144">
    <property type="term" value="F:diacylglycerol O-acyltransferase activity"/>
    <property type="evidence" value="ECO:0007669"/>
    <property type="project" value="UniProtKB-EC"/>
</dbReference>
<evidence type="ECO:0000313" key="10">
    <source>
        <dbReference type="EMBL" id="QNQ91210.1"/>
    </source>
</evidence>
<dbReference type="EMBL" id="CP046884">
    <property type="protein sequence ID" value="QNQ91210.1"/>
    <property type="molecule type" value="Genomic_DNA"/>
</dbReference>
<dbReference type="KEGG" id="cpoy:GP475_11640"/>
<evidence type="ECO:0000256" key="5">
    <source>
        <dbReference type="ARBA" id="ARBA00022679"/>
    </source>
</evidence>
<sequence length="646" mass="70882">MSDTAPRNTRRHSLRIALTATALPTALAAGCGILSPVTAGAQDLSSQLFGSTAAPDAPGEPPVRTPVETTYPDVGGLPAGVSVDRVEWISSRHIKVFIKSAAMPDQLMQVQILLARDWHSNPTRTFPEVWALDGLRARDDENGWTIETNIAQQFADRNVNVILPVGGQSSFYSDWEQPNNGKNYKWETFLMKELIPVLDNGFRSNRNRSVVGISMGGTAAVNLAERNPGIFKFVGSFSGYLDTTSPGMPEAIKVAQQDAGGFNSDAMWGPAYSQDWIDHDPKLGIEALKGSTVYVSAGSGRDDFGQPGSAASRPGSAAGMSLEVLSRMTSQTFVNAAKKTPVNVITQFRPSGVHSWDYWQYEIGQAWPYMADAMALSREDRGSDCIVQGDIAKLDLSIVGSCVTNEYAMDRGVAQDFRNGTAYWSPQTGAYALYGTINGLYSSMGAATSWLGFPVTTELGTPDGVGRFVHFEHGSIYWTRELGAFAVPEDIMKAWGAENYERGEFGYPNGNAFDLNGNTVFPFQGGWFVRTKNHGVHWVRGDIGKRWVANDPAVQSLGQPTGNERLIPGGAFQEFEHGNIYWTHELGPKVIRYGQIFDTWGKHRWEQGEYGWPTEDMKDIPAGGLEMKFQHGIIREINGQIQEERH</sequence>
<dbReference type="GO" id="GO:0050348">
    <property type="term" value="F:trehalose O-mycolyltransferase activity"/>
    <property type="evidence" value="ECO:0007669"/>
    <property type="project" value="UniProtKB-EC"/>
</dbReference>
<dbReference type="SUPFAM" id="SSF53474">
    <property type="entry name" value="alpha/beta-Hydrolases"/>
    <property type="match status" value="1"/>
</dbReference>
<feature type="chain" id="PRO_5029014547" description="Acyl-CoA:diacylglycerol acyltransferase" evidence="9">
    <location>
        <begin position="29"/>
        <end position="646"/>
    </location>
</feature>
<organism evidence="10 11">
    <name type="scientific">Corynebacterium poyangense</name>
    <dbReference type="NCBI Taxonomy" id="2684405"/>
    <lineage>
        <taxon>Bacteria</taxon>
        <taxon>Bacillati</taxon>
        <taxon>Actinomycetota</taxon>
        <taxon>Actinomycetes</taxon>
        <taxon>Mycobacteriales</taxon>
        <taxon>Corynebacteriaceae</taxon>
        <taxon>Corynebacterium</taxon>
    </lineage>
</organism>
<dbReference type="InterPro" id="IPR013207">
    <property type="entry name" value="LGFP"/>
</dbReference>
<evidence type="ECO:0000256" key="3">
    <source>
        <dbReference type="ARBA" id="ARBA00012820"/>
    </source>
</evidence>
<dbReference type="Proteomes" id="UP000516320">
    <property type="component" value="Chromosome"/>
</dbReference>
<comment type="catalytic activity">
    <reaction evidence="8">
        <text>an acyl-CoA + a 1,2-diacyl-sn-glycerol = a triacyl-sn-glycerol + CoA</text>
        <dbReference type="Rhea" id="RHEA:10868"/>
        <dbReference type="ChEBI" id="CHEBI:17815"/>
        <dbReference type="ChEBI" id="CHEBI:57287"/>
        <dbReference type="ChEBI" id="CHEBI:58342"/>
        <dbReference type="ChEBI" id="CHEBI:64615"/>
        <dbReference type="EC" id="2.3.1.20"/>
    </reaction>
</comment>
<dbReference type="InterPro" id="IPR050583">
    <property type="entry name" value="Mycobacterial_A85_antigen"/>
</dbReference>
<evidence type="ECO:0000256" key="1">
    <source>
        <dbReference type="ARBA" id="ARBA00000697"/>
    </source>
</evidence>
<proteinExistence type="inferred from homology"/>
<evidence type="ECO:0000256" key="4">
    <source>
        <dbReference type="ARBA" id="ARBA00013244"/>
    </source>
</evidence>
<dbReference type="PROSITE" id="PS51318">
    <property type="entry name" value="TAT"/>
    <property type="match status" value="1"/>
</dbReference>
<dbReference type="EC" id="2.3.1.20" evidence="4"/>
<comment type="catalytic activity">
    <reaction evidence="1">
        <text>2 alpha,alpha'-trehalose 6-mycolate = alpha,alpha'-trehalose 6,6'-bismycolate + alpha,alpha-trehalose</text>
        <dbReference type="Rhea" id="RHEA:23472"/>
        <dbReference type="ChEBI" id="CHEBI:16551"/>
        <dbReference type="ChEBI" id="CHEBI:18195"/>
        <dbReference type="ChEBI" id="CHEBI:18234"/>
        <dbReference type="EC" id="2.3.1.122"/>
    </reaction>
</comment>
<evidence type="ECO:0000256" key="7">
    <source>
        <dbReference type="ARBA" id="ARBA00032572"/>
    </source>
</evidence>
<dbReference type="EC" id="2.3.1.122" evidence="3"/>
<dbReference type="InterPro" id="IPR029058">
    <property type="entry name" value="AB_hydrolase_fold"/>
</dbReference>
<dbReference type="Gene3D" id="3.40.50.1820">
    <property type="entry name" value="alpha/beta hydrolase"/>
    <property type="match status" value="1"/>
</dbReference>
<dbReference type="PROSITE" id="PS51257">
    <property type="entry name" value="PROKAR_LIPOPROTEIN"/>
    <property type="match status" value="1"/>
</dbReference>
<keyword evidence="5" id="KW-0808">Transferase</keyword>
<dbReference type="InterPro" id="IPR000801">
    <property type="entry name" value="Esterase-like"/>
</dbReference>
<keyword evidence="11" id="KW-1185">Reference proteome</keyword>
<evidence type="ECO:0000256" key="6">
    <source>
        <dbReference type="ARBA" id="ARBA00023315"/>
    </source>
</evidence>
<dbReference type="PANTHER" id="PTHR48098:SF1">
    <property type="entry name" value="DIACYLGLYCEROL ACYLTRANSFERASE_MYCOLYLTRANSFERASE AG85A"/>
    <property type="match status" value="1"/>
</dbReference>
<keyword evidence="9" id="KW-0732">Signal</keyword>
<dbReference type="PANTHER" id="PTHR48098">
    <property type="entry name" value="ENTEROCHELIN ESTERASE-RELATED"/>
    <property type="match status" value="1"/>
</dbReference>
<protein>
    <recommendedName>
        <fullName evidence="7">Acyl-CoA:diacylglycerol acyltransferase</fullName>
        <ecNumber evidence="3">2.3.1.122</ecNumber>
        <ecNumber evidence="4">2.3.1.20</ecNumber>
    </recommendedName>
</protein>
<feature type="signal peptide" evidence="9">
    <location>
        <begin position="1"/>
        <end position="28"/>
    </location>
</feature>
<accession>A0A7H0SRN5</accession>
<dbReference type="InterPro" id="IPR006311">
    <property type="entry name" value="TAT_signal"/>
</dbReference>
<evidence type="ECO:0000313" key="11">
    <source>
        <dbReference type="Proteomes" id="UP000516320"/>
    </source>
</evidence>
<dbReference type="Pfam" id="PF00756">
    <property type="entry name" value="Esterase"/>
    <property type="match status" value="1"/>
</dbReference>
<dbReference type="RefSeq" id="WP_187974521.1">
    <property type="nucleotide sequence ID" value="NZ_CP046884.1"/>
</dbReference>
<evidence type="ECO:0000256" key="8">
    <source>
        <dbReference type="ARBA" id="ARBA00048109"/>
    </source>
</evidence>
<evidence type="ECO:0000256" key="2">
    <source>
        <dbReference type="ARBA" id="ARBA00005874"/>
    </source>
</evidence>
<dbReference type="AlphaFoldDB" id="A0A7H0SRN5"/>
<keyword evidence="6" id="KW-0012">Acyltransferase</keyword>
<reference evidence="10 11" key="1">
    <citation type="submission" date="2019-12" db="EMBL/GenBank/DDBJ databases">
        <title>Corynebacterium sp. nov., isolated from feces of the Anser Albifrons in China.</title>
        <authorList>
            <person name="Liu Q."/>
        </authorList>
    </citation>
    <scope>NUCLEOTIDE SEQUENCE [LARGE SCALE GENOMIC DNA]</scope>
    <source>
        <strain evidence="10 11">4H37-19</strain>
    </source>
</reference>
<evidence type="ECO:0000256" key="9">
    <source>
        <dbReference type="SAM" id="SignalP"/>
    </source>
</evidence>
<dbReference type="Pfam" id="PF08310">
    <property type="entry name" value="LGFP"/>
    <property type="match status" value="3"/>
</dbReference>
<name>A0A7H0SRN5_9CORY</name>
<gene>
    <name evidence="10" type="ORF">GP475_11640</name>
</gene>